<organism evidence="1 2">
    <name type="scientific">Nocardioides marmoribigeumensis</name>
    <dbReference type="NCBI Taxonomy" id="433649"/>
    <lineage>
        <taxon>Bacteria</taxon>
        <taxon>Bacillati</taxon>
        <taxon>Actinomycetota</taxon>
        <taxon>Actinomycetes</taxon>
        <taxon>Propionibacteriales</taxon>
        <taxon>Nocardioidaceae</taxon>
        <taxon>Nocardioides</taxon>
    </lineage>
</organism>
<gene>
    <name evidence="1" type="ORF">J2S63_000191</name>
</gene>
<dbReference type="InterPro" id="IPR024747">
    <property type="entry name" value="Pyridox_Oxase-rel"/>
</dbReference>
<dbReference type="InterPro" id="IPR012349">
    <property type="entry name" value="Split_barrel_FMN-bd"/>
</dbReference>
<name>A0ABU2BPS3_9ACTN</name>
<keyword evidence="2" id="KW-1185">Reference proteome</keyword>
<sequence>MPRPRELGFEECVRLLHSNVMGRVALTTPRGPHIVPVNYAVVEETILVATSPYSALGTYGPQDLVAFEVDHFDYANHTGWSVTVQGRAEVVTDPAEVRRLKRIWAPRPWADGDRDLHLRIPWSEISGRSVGDDLTTPVQRVVHAS</sequence>
<dbReference type="RefSeq" id="WP_310297400.1">
    <property type="nucleotide sequence ID" value="NZ_BAAAPS010000011.1"/>
</dbReference>
<dbReference type="EMBL" id="JAVDYG010000001">
    <property type="protein sequence ID" value="MDR7360638.1"/>
    <property type="molecule type" value="Genomic_DNA"/>
</dbReference>
<accession>A0ABU2BPS3</accession>
<dbReference type="Proteomes" id="UP001183648">
    <property type="component" value="Unassembled WGS sequence"/>
</dbReference>
<evidence type="ECO:0000313" key="1">
    <source>
        <dbReference type="EMBL" id="MDR7360638.1"/>
    </source>
</evidence>
<proteinExistence type="predicted"/>
<dbReference type="Gene3D" id="2.30.110.10">
    <property type="entry name" value="Electron Transport, Fmn-binding Protein, Chain A"/>
    <property type="match status" value="1"/>
</dbReference>
<dbReference type="Pfam" id="PF12900">
    <property type="entry name" value="Pyridox_ox_2"/>
    <property type="match status" value="1"/>
</dbReference>
<dbReference type="SUPFAM" id="SSF50475">
    <property type="entry name" value="FMN-binding split barrel"/>
    <property type="match status" value="1"/>
</dbReference>
<reference evidence="1 2" key="1">
    <citation type="submission" date="2023-07" db="EMBL/GenBank/DDBJ databases">
        <title>Sequencing the genomes of 1000 actinobacteria strains.</title>
        <authorList>
            <person name="Klenk H.-P."/>
        </authorList>
    </citation>
    <scope>NUCLEOTIDE SEQUENCE [LARGE SCALE GENOMIC DNA]</scope>
    <source>
        <strain evidence="1 2">DSM 19426</strain>
    </source>
</reference>
<protein>
    <submittedName>
        <fullName evidence="1">Nitroimidazol reductase NimA-like FMN-containing flavoprotein (Pyridoxamine 5'-phosphate oxidase superfamily)</fullName>
    </submittedName>
</protein>
<evidence type="ECO:0000313" key="2">
    <source>
        <dbReference type="Proteomes" id="UP001183648"/>
    </source>
</evidence>
<comment type="caution">
    <text evidence="1">The sequence shown here is derived from an EMBL/GenBank/DDBJ whole genome shotgun (WGS) entry which is preliminary data.</text>
</comment>